<protein>
    <submittedName>
        <fullName evidence="1">Uncharacterized protein</fullName>
    </submittedName>
</protein>
<comment type="caution">
    <text evidence="1">The sequence shown here is derived from an EMBL/GenBank/DDBJ whole genome shotgun (WGS) entry which is preliminary data.</text>
</comment>
<organism evidence="1 2">
    <name type="scientific">Ataeniobius toweri</name>
    <dbReference type="NCBI Taxonomy" id="208326"/>
    <lineage>
        <taxon>Eukaryota</taxon>
        <taxon>Metazoa</taxon>
        <taxon>Chordata</taxon>
        <taxon>Craniata</taxon>
        <taxon>Vertebrata</taxon>
        <taxon>Euteleostomi</taxon>
        <taxon>Actinopterygii</taxon>
        <taxon>Neopterygii</taxon>
        <taxon>Teleostei</taxon>
        <taxon>Neoteleostei</taxon>
        <taxon>Acanthomorphata</taxon>
        <taxon>Ovalentaria</taxon>
        <taxon>Atherinomorphae</taxon>
        <taxon>Cyprinodontiformes</taxon>
        <taxon>Goodeidae</taxon>
        <taxon>Ataeniobius</taxon>
    </lineage>
</organism>
<dbReference type="EMBL" id="JAHUTI010063374">
    <property type="protein sequence ID" value="MED6252997.1"/>
    <property type="molecule type" value="Genomic_DNA"/>
</dbReference>
<proteinExistence type="predicted"/>
<name>A0ABU7BRC2_9TELE</name>
<gene>
    <name evidence="1" type="ORF">ATANTOWER_020553</name>
</gene>
<evidence type="ECO:0000313" key="2">
    <source>
        <dbReference type="Proteomes" id="UP001345963"/>
    </source>
</evidence>
<keyword evidence="2" id="KW-1185">Reference proteome</keyword>
<accession>A0ABU7BRC2</accession>
<reference evidence="1 2" key="1">
    <citation type="submission" date="2021-07" db="EMBL/GenBank/DDBJ databases">
        <authorList>
            <person name="Palmer J.M."/>
        </authorList>
    </citation>
    <scope>NUCLEOTIDE SEQUENCE [LARGE SCALE GENOMIC DNA]</scope>
    <source>
        <strain evidence="1 2">AT_MEX2019</strain>
        <tissue evidence="1">Muscle</tissue>
    </source>
</reference>
<sequence>VNTLLVLLVGTRNWRETDPMVHREESVNECVRGSLPCVCLCCPAVDWQPVQGVPRLSPIDCWK</sequence>
<evidence type="ECO:0000313" key="1">
    <source>
        <dbReference type="EMBL" id="MED6252997.1"/>
    </source>
</evidence>
<dbReference type="Proteomes" id="UP001345963">
    <property type="component" value="Unassembled WGS sequence"/>
</dbReference>
<feature type="non-terminal residue" evidence="1">
    <location>
        <position position="1"/>
    </location>
</feature>